<feature type="region of interest" description="Disordered" evidence="1">
    <location>
        <begin position="84"/>
        <end position="120"/>
    </location>
</feature>
<name>A0A6A6CQU7_ZASCE</name>
<dbReference type="AlphaFoldDB" id="A0A6A6CQU7"/>
<gene>
    <name evidence="2" type="ORF">M409DRAFT_52702</name>
</gene>
<proteinExistence type="predicted"/>
<feature type="compositionally biased region" description="Basic residues" evidence="1">
    <location>
        <begin position="87"/>
        <end position="98"/>
    </location>
</feature>
<evidence type="ECO:0008006" key="4">
    <source>
        <dbReference type="Google" id="ProtNLM"/>
    </source>
</evidence>
<sequence length="236" mass="26414">MCCENGRNNRLWKPSKQYNQKSQHYRMLDMSGRCVRRKKCDERPHECSTCLSLRLAYAGYGPKPSWMDGGPLEKQKAEEIKAEVNSQRRRGRRRRRLLRASASDNHALNHRTDVDEDQSNNVWNSGAGQALENPAADHTNGTLLDTRRNRLLNSAPHEAVLSSGVADLPTSDIFSTSPQDLEFYSDDHSLASLSFDFGPAPLPNRVSPLLELNGLLDPALFADPVPQTVLGIETAY</sequence>
<keyword evidence="3" id="KW-1185">Reference proteome</keyword>
<evidence type="ECO:0000256" key="1">
    <source>
        <dbReference type="SAM" id="MobiDB-lite"/>
    </source>
</evidence>
<dbReference type="EMBL" id="ML993588">
    <property type="protein sequence ID" value="KAF2169465.1"/>
    <property type="molecule type" value="Genomic_DNA"/>
</dbReference>
<protein>
    <recommendedName>
        <fullName evidence="4">Zn(2)-C6 fungal-type domain-containing protein</fullName>
    </recommendedName>
</protein>
<organism evidence="2 3">
    <name type="scientific">Zasmidium cellare ATCC 36951</name>
    <dbReference type="NCBI Taxonomy" id="1080233"/>
    <lineage>
        <taxon>Eukaryota</taxon>
        <taxon>Fungi</taxon>
        <taxon>Dikarya</taxon>
        <taxon>Ascomycota</taxon>
        <taxon>Pezizomycotina</taxon>
        <taxon>Dothideomycetes</taxon>
        <taxon>Dothideomycetidae</taxon>
        <taxon>Mycosphaerellales</taxon>
        <taxon>Mycosphaerellaceae</taxon>
        <taxon>Zasmidium</taxon>
    </lineage>
</organism>
<reference evidence="2" key="1">
    <citation type="journal article" date="2020" name="Stud. Mycol.">
        <title>101 Dothideomycetes genomes: a test case for predicting lifestyles and emergence of pathogens.</title>
        <authorList>
            <person name="Haridas S."/>
            <person name="Albert R."/>
            <person name="Binder M."/>
            <person name="Bloem J."/>
            <person name="Labutti K."/>
            <person name="Salamov A."/>
            <person name="Andreopoulos B."/>
            <person name="Baker S."/>
            <person name="Barry K."/>
            <person name="Bills G."/>
            <person name="Bluhm B."/>
            <person name="Cannon C."/>
            <person name="Castanera R."/>
            <person name="Culley D."/>
            <person name="Daum C."/>
            <person name="Ezra D."/>
            <person name="Gonzalez J."/>
            <person name="Henrissat B."/>
            <person name="Kuo A."/>
            <person name="Liang C."/>
            <person name="Lipzen A."/>
            <person name="Lutzoni F."/>
            <person name="Magnuson J."/>
            <person name="Mondo S."/>
            <person name="Nolan M."/>
            <person name="Ohm R."/>
            <person name="Pangilinan J."/>
            <person name="Park H.-J."/>
            <person name="Ramirez L."/>
            <person name="Alfaro M."/>
            <person name="Sun H."/>
            <person name="Tritt A."/>
            <person name="Yoshinaga Y."/>
            <person name="Zwiers L.-H."/>
            <person name="Turgeon B."/>
            <person name="Goodwin S."/>
            <person name="Spatafora J."/>
            <person name="Crous P."/>
            <person name="Grigoriev I."/>
        </authorList>
    </citation>
    <scope>NUCLEOTIDE SEQUENCE</scope>
    <source>
        <strain evidence="2">ATCC 36951</strain>
    </source>
</reference>
<dbReference type="OrthoDB" id="5213892at2759"/>
<evidence type="ECO:0000313" key="2">
    <source>
        <dbReference type="EMBL" id="KAF2169465.1"/>
    </source>
</evidence>
<dbReference type="GeneID" id="54565422"/>
<evidence type="ECO:0000313" key="3">
    <source>
        <dbReference type="Proteomes" id="UP000799537"/>
    </source>
</evidence>
<accession>A0A6A6CQU7</accession>
<dbReference type="RefSeq" id="XP_033670354.1">
    <property type="nucleotide sequence ID" value="XM_033812150.1"/>
</dbReference>
<dbReference type="Proteomes" id="UP000799537">
    <property type="component" value="Unassembled WGS sequence"/>
</dbReference>